<dbReference type="GO" id="GO:0017108">
    <property type="term" value="F:5'-flap endonuclease activity"/>
    <property type="evidence" value="ECO:0007669"/>
    <property type="project" value="TreeGrafter"/>
</dbReference>
<evidence type="ECO:0000256" key="1">
    <source>
        <dbReference type="ARBA" id="ARBA00022722"/>
    </source>
</evidence>
<organism evidence="7">
    <name type="scientific">Hyperionvirus sp</name>
    <dbReference type="NCBI Taxonomy" id="2487770"/>
    <lineage>
        <taxon>Viruses</taxon>
        <taxon>Varidnaviria</taxon>
        <taxon>Bamfordvirae</taxon>
        <taxon>Nucleocytoviricota</taxon>
        <taxon>Megaviricetes</taxon>
        <taxon>Imitervirales</taxon>
        <taxon>Mimiviridae</taxon>
        <taxon>Klosneuvirinae</taxon>
    </lineage>
</organism>
<dbReference type="Pfam" id="PF00867">
    <property type="entry name" value="XPG_I"/>
    <property type="match status" value="1"/>
</dbReference>
<accession>A0A3G5AG50</accession>
<dbReference type="PANTHER" id="PTHR11081:SF9">
    <property type="entry name" value="FLAP ENDONUCLEASE 1"/>
    <property type="match status" value="1"/>
</dbReference>
<keyword evidence="1" id="KW-0540">Nuclease</keyword>
<protein>
    <submittedName>
        <fullName evidence="7">FLAP-like endonuclease XPG</fullName>
    </submittedName>
</protein>
<keyword evidence="3 7" id="KW-0255">Endonuclease</keyword>
<reference evidence="7" key="1">
    <citation type="submission" date="2018-10" db="EMBL/GenBank/DDBJ databases">
        <title>Hidden diversity of soil giant viruses.</title>
        <authorList>
            <person name="Schulz F."/>
            <person name="Alteio L."/>
            <person name="Goudeau D."/>
            <person name="Ryan E.M."/>
            <person name="Malmstrom R.R."/>
            <person name="Blanchard J."/>
            <person name="Woyke T."/>
        </authorList>
    </citation>
    <scope>NUCLEOTIDE SEQUENCE</scope>
    <source>
        <strain evidence="7">HYV1</strain>
    </source>
</reference>
<dbReference type="InterPro" id="IPR006084">
    <property type="entry name" value="XPG/Rad2"/>
</dbReference>
<evidence type="ECO:0000256" key="5">
    <source>
        <dbReference type="ARBA" id="ARBA00022842"/>
    </source>
</evidence>
<gene>
    <name evidence="7" type="ORF">Hyperionvirus47_5</name>
</gene>
<dbReference type="SUPFAM" id="SSF88723">
    <property type="entry name" value="PIN domain-like"/>
    <property type="match status" value="1"/>
</dbReference>
<dbReference type="Gene3D" id="1.10.150.20">
    <property type="entry name" value="5' to 3' exonuclease, C-terminal subdomain"/>
    <property type="match status" value="1"/>
</dbReference>
<dbReference type="SMART" id="SM00484">
    <property type="entry name" value="XPGI"/>
    <property type="match status" value="1"/>
</dbReference>
<sequence>MLYKLIYGIRGRGYDIMNGDIVVTHIHALLMKFVGFRRFGIVPVFVFDGGQPEIKFDALELRKENKEKLVEKYRDSKSEKGKRIYFYIKSDITGSEIDQCRELIDIFGFPNFDAKEEADGQLAQLYKRRVVDYIASDDMDILLFGGGILLKNFTVASTKKIQEINLREILRLAKISQQQLIEIGILLGTDYCDNTRSSPTKAFGLIEQYHDLHHIPFIGKKCDQAVQYFNDPPVKKITEISVGKLNKKKLIDFLKRYNFKEKYIKKILAMLK</sequence>
<dbReference type="SUPFAM" id="SSF47807">
    <property type="entry name" value="5' to 3' exonuclease, C-terminal subdomain"/>
    <property type="match status" value="1"/>
</dbReference>
<dbReference type="EMBL" id="MK072429">
    <property type="protein sequence ID" value="AYV84873.1"/>
    <property type="molecule type" value="Genomic_DNA"/>
</dbReference>
<evidence type="ECO:0000256" key="3">
    <source>
        <dbReference type="ARBA" id="ARBA00022759"/>
    </source>
</evidence>
<dbReference type="InterPro" id="IPR029060">
    <property type="entry name" value="PIN-like_dom_sf"/>
</dbReference>
<keyword evidence="4" id="KW-0378">Hydrolase</keyword>
<evidence type="ECO:0000259" key="6">
    <source>
        <dbReference type="SMART" id="SM00484"/>
    </source>
</evidence>
<dbReference type="InterPro" id="IPR006085">
    <property type="entry name" value="XPG_DNA_repair_N"/>
</dbReference>
<dbReference type="Pfam" id="PF00752">
    <property type="entry name" value="XPG_N"/>
    <property type="match status" value="1"/>
</dbReference>
<keyword evidence="2" id="KW-0479">Metal-binding</keyword>
<dbReference type="GO" id="GO:0046872">
    <property type="term" value="F:metal ion binding"/>
    <property type="evidence" value="ECO:0007669"/>
    <property type="project" value="UniProtKB-KW"/>
</dbReference>
<dbReference type="PANTHER" id="PTHR11081">
    <property type="entry name" value="FLAP ENDONUCLEASE FAMILY MEMBER"/>
    <property type="match status" value="1"/>
</dbReference>
<evidence type="ECO:0000256" key="4">
    <source>
        <dbReference type="ARBA" id="ARBA00022801"/>
    </source>
</evidence>
<dbReference type="PRINTS" id="PR00853">
    <property type="entry name" value="XPGRADSUPER"/>
</dbReference>
<evidence type="ECO:0000256" key="2">
    <source>
        <dbReference type="ARBA" id="ARBA00022723"/>
    </source>
</evidence>
<dbReference type="InterPro" id="IPR036279">
    <property type="entry name" value="5-3_exonuclease_C_sf"/>
</dbReference>
<name>A0A3G5AG50_9VIRU</name>
<feature type="domain" description="XPG-I" evidence="6">
    <location>
        <begin position="105"/>
        <end position="175"/>
    </location>
</feature>
<evidence type="ECO:0000313" key="7">
    <source>
        <dbReference type="EMBL" id="AYV84873.1"/>
    </source>
</evidence>
<proteinExistence type="predicted"/>
<keyword evidence="5" id="KW-0460">Magnesium</keyword>
<dbReference type="Gene3D" id="3.40.50.1010">
    <property type="entry name" value="5'-nuclease"/>
    <property type="match status" value="1"/>
</dbReference>
<dbReference type="InterPro" id="IPR006086">
    <property type="entry name" value="XPG-I_dom"/>
</dbReference>